<dbReference type="PROSITE" id="PS50113">
    <property type="entry name" value="PAC"/>
    <property type="match status" value="3"/>
</dbReference>
<feature type="modified residue" description="4-aspartylphosphate" evidence="6">
    <location>
        <position position="708"/>
    </location>
</feature>
<feature type="domain" description="PAC" evidence="9">
    <location>
        <begin position="222"/>
        <end position="273"/>
    </location>
</feature>
<feature type="domain" description="PAC" evidence="9">
    <location>
        <begin position="349"/>
        <end position="401"/>
    </location>
</feature>
<dbReference type="CDD" id="cd16922">
    <property type="entry name" value="HATPase_EvgS-ArcB-TorS-like"/>
    <property type="match status" value="1"/>
</dbReference>
<gene>
    <name evidence="10" type="ORF">AACH10_02250</name>
</gene>
<evidence type="ECO:0000256" key="2">
    <source>
        <dbReference type="ARBA" id="ARBA00012438"/>
    </source>
</evidence>
<organism evidence="10 11">
    <name type="scientific">Pseudaquabacterium inlustre</name>
    <dbReference type="NCBI Taxonomy" id="2984192"/>
    <lineage>
        <taxon>Bacteria</taxon>
        <taxon>Pseudomonadati</taxon>
        <taxon>Pseudomonadota</taxon>
        <taxon>Betaproteobacteria</taxon>
        <taxon>Burkholderiales</taxon>
        <taxon>Sphaerotilaceae</taxon>
        <taxon>Pseudaquabacterium</taxon>
    </lineage>
</organism>
<keyword evidence="3 6" id="KW-0597">Phosphoprotein</keyword>
<dbReference type="Proteomes" id="UP001365405">
    <property type="component" value="Unassembled WGS sequence"/>
</dbReference>
<protein>
    <recommendedName>
        <fullName evidence="2">histidine kinase</fullName>
        <ecNumber evidence="2">2.7.13.3</ecNumber>
    </recommendedName>
</protein>
<name>A0ABU9CDT7_9BURK</name>
<dbReference type="SUPFAM" id="SSF55874">
    <property type="entry name" value="ATPase domain of HSP90 chaperone/DNA topoisomerase II/histidine kinase"/>
    <property type="match status" value="1"/>
</dbReference>
<dbReference type="InterPro" id="IPR035965">
    <property type="entry name" value="PAS-like_dom_sf"/>
</dbReference>
<dbReference type="PROSITE" id="PS50110">
    <property type="entry name" value="RESPONSE_REGULATORY"/>
    <property type="match status" value="1"/>
</dbReference>
<dbReference type="Gene3D" id="3.40.50.2300">
    <property type="match status" value="1"/>
</dbReference>
<evidence type="ECO:0000256" key="4">
    <source>
        <dbReference type="ARBA" id="ARBA00022679"/>
    </source>
</evidence>
<dbReference type="SMART" id="SM00448">
    <property type="entry name" value="REC"/>
    <property type="match status" value="1"/>
</dbReference>
<dbReference type="InterPro" id="IPR036097">
    <property type="entry name" value="HisK_dim/P_sf"/>
</dbReference>
<dbReference type="InterPro" id="IPR001610">
    <property type="entry name" value="PAC"/>
</dbReference>
<reference evidence="10 11" key="1">
    <citation type="submission" date="2024-04" db="EMBL/GenBank/DDBJ databases">
        <title>Novel species of the genus Ideonella isolated from streams.</title>
        <authorList>
            <person name="Lu H."/>
        </authorList>
    </citation>
    <scope>NUCLEOTIDE SEQUENCE [LARGE SCALE GENOMIC DNA]</scope>
    <source>
        <strain evidence="10 11">DXS22W</strain>
    </source>
</reference>
<sequence length="784" mass="86487">MHAAPSAIDTDPDTLRMAAGLADLAIWRWPRGGDRLNANAAGWALLGLPPQDPGLTLAQWLDRVHPDDRARLAPPGLADRAALRRGTPLDLVLRLYAGDGQWRRLLLRRLPWRDGHGRLLGLTGIVQDHTAHFDEQQRMLALTRRLELATMAAGVGVWSATPGAPAPGRVHWDAQMHLLHDLPGDALAPDFDDYVRQHVHPDDRQAVREGFATLMARREGRLDMDLRVMRPDGSVRRLATRSAIDTGLDGQRRLYGVMLDVTERHAAEARLREAGERAALAARGAGIGTWEVDERGEQCWWDAQMFRLRGLPPRPGPVMREEWQAWLHPADRDHNQAELLGALAQDRPSHHEFRVVWPDGSVRWLASRSTAVRDELGRPVRRIGINWDITDARLAGEARQDRLLAQRESQAKSRLLARISHELRTPLNAVLGFAQLLLHDGVDGDPAVWRRRVEQVQTSGRHLLALIDDVLDLSSLQSGELPQQLQPVEVAPLVRSTLPLVELNARERDVGLHLDTLDGWVRADPVRLRQVLLNLLSNAIKYNRAGGRVTVRTRVSHEHLVITVHDTGRGLSEAQIARLFEPFNRLGAERDGIAGTGIGLAIVKSAVQQMGGEVRVHSRLGEGSSFEVRLPLSQAPARQHQPPTEGDALPPARGGNGRLLYIEDNEVNVLIVQELMARRPDLVFLSAADGASGLAAAREHLPQLVLLDIHLPDMDGHAVLQALRADPATAGLRCIALSANAMPEDIRRAQAAGFDGYWTKPLDMVAFLQALDTLFGPAPPTPAS</sequence>
<dbReference type="InterPro" id="IPR000700">
    <property type="entry name" value="PAS-assoc_C"/>
</dbReference>
<evidence type="ECO:0000256" key="3">
    <source>
        <dbReference type="ARBA" id="ARBA00022553"/>
    </source>
</evidence>
<evidence type="ECO:0000259" key="9">
    <source>
        <dbReference type="PROSITE" id="PS50113"/>
    </source>
</evidence>
<dbReference type="CDD" id="cd00082">
    <property type="entry name" value="HisKA"/>
    <property type="match status" value="1"/>
</dbReference>
<dbReference type="Pfam" id="PF08447">
    <property type="entry name" value="PAS_3"/>
    <property type="match status" value="3"/>
</dbReference>
<dbReference type="Pfam" id="PF02518">
    <property type="entry name" value="HATPase_c"/>
    <property type="match status" value="1"/>
</dbReference>
<accession>A0ABU9CDT7</accession>
<dbReference type="PANTHER" id="PTHR43047">
    <property type="entry name" value="TWO-COMPONENT HISTIDINE PROTEIN KINASE"/>
    <property type="match status" value="1"/>
</dbReference>
<dbReference type="Gene3D" id="3.30.565.10">
    <property type="entry name" value="Histidine kinase-like ATPase, C-terminal domain"/>
    <property type="match status" value="1"/>
</dbReference>
<dbReference type="PROSITE" id="PS50109">
    <property type="entry name" value="HIS_KIN"/>
    <property type="match status" value="1"/>
</dbReference>
<evidence type="ECO:0000259" key="8">
    <source>
        <dbReference type="PROSITE" id="PS50110"/>
    </source>
</evidence>
<comment type="caution">
    <text evidence="10">The sequence shown here is derived from an EMBL/GenBank/DDBJ whole genome shotgun (WGS) entry which is preliminary data.</text>
</comment>
<dbReference type="InterPro" id="IPR036890">
    <property type="entry name" value="HATPase_C_sf"/>
</dbReference>
<evidence type="ECO:0000256" key="5">
    <source>
        <dbReference type="ARBA" id="ARBA00022777"/>
    </source>
</evidence>
<dbReference type="RefSeq" id="WP_341408724.1">
    <property type="nucleotide sequence ID" value="NZ_JBBUTH010000001.1"/>
</dbReference>
<dbReference type="InterPro" id="IPR003594">
    <property type="entry name" value="HATPase_dom"/>
</dbReference>
<dbReference type="SUPFAM" id="SSF55785">
    <property type="entry name" value="PYP-like sensor domain (PAS domain)"/>
    <property type="match status" value="3"/>
</dbReference>
<dbReference type="SUPFAM" id="SSF47384">
    <property type="entry name" value="Homodimeric domain of signal transducing histidine kinase"/>
    <property type="match status" value="1"/>
</dbReference>
<dbReference type="Pfam" id="PF00072">
    <property type="entry name" value="Response_reg"/>
    <property type="match status" value="1"/>
</dbReference>
<feature type="domain" description="Response regulatory" evidence="8">
    <location>
        <begin position="658"/>
        <end position="775"/>
    </location>
</feature>
<dbReference type="EC" id="2.7.13.3" evidence="2"/>
<dbReference type="InterPro" id="IPR004358">
    <property type="entry name" value="Sig_transdc_His_kin-like_C"/>
</dbReference>
<comment type="catalytic activity">
    <reaction evidence="1">
        <text>ATP + protein L-histidine = ADP + protein N-phospho-L-histidine.</text>
        <dbReference type="EC" id="2.7.13.3"/>
    </reaction>
</comment>
<dbReference type="Gene3D" id="1.10.287.130">
    <property type="match status" value="1"/>
</dbReference>
<dbReference type="SMART" id="SM00388">
    <property type="entry name" value="HisKA"/>
    <property type="match status" value="1"/>
</dbReference>
<keyword evidence="4" id="KW-0808">Transferase</keyword>
<evidence type="ECO:0000313" key="10">
    <source>
        <dbReference type="EMBL" id="MEK8049051.1"/>
    </source>
</evidence>
<proteinExistence type="predicted"/>
<evidence type="ECO:0000259" key="7">
    <source>
        <dbReference type="PROSITE" id="PS50109"/>
    </source>
</evidence>
<dbReference type="PANTHER" id="PTHR43047:SF72">
    <property type="entry name" value="OSMOSENSING HISTIDINE PROTEIN KINASE SLN1"/>
    <property type="match status" value="1"/>
</dbReference>
<dbReference type="Gene3D" id="3.30.450.20">
    <property type="entry name" value="PAS domain"/>
    <property type="match status" value="3"/>
</dbReference>
<dbReference type="InterPro" id="IPR011006">
    <property type="entry name" value="CheY-like_superfamily"/>
</dbReference>
<dbReference type="EMBL" id="JBBUTH010000001">
    <property type="protein sequence ID" value="MEK8049051.1"/>
    <property type="molecule type" value="Genomic_DNA"/>
</dbReference>
<keyword evidence="11" id="KW-1185">Reference proteome</keyword>
<evidence type="ECO:0000313" key="11">
    <source>
        <dbReference type="Proteomes" id="UP001365405"/>
    </source>
</evidence>
<dbReference type="SMART" id="SM00086">
    <property type="entry name" value="PAC"/>
    <property type="match status" value="3"/>
</dbReference>
<keyword evidence="5" id="KW-0418">Kinase</keyword>
<dbReference type="InterPro" id="IPR001789">
    <property type="entry name" value="Sig_transdc_resp-reg_receiver"/>
</dbReference>
<dbReference type="InterPro" id="IPR013655">
    <property type="entry name" value="PAS_fold_3"/>
</dbReference>
<dbReference type="Pfam" id="PF00512">
    <property type="entry name" value="HisKA"/>
    <property type="match status" value="1"/>
</dbReference>
<dbReference type="InterPro" id="IPR000014">
    <property type="entry name" value="PAS"/>
</dbReference>
<dbReference type="InterPro" id="IPR003661">
    <property type="entry name" value="HisK_dim/P_dom"/>
</dbReference>
<dbReference type="SMART" id="SM00387">
    <property type="entry name" value="HATPase_c"/>
    <property type="match status" value="1"/>
</dbReference>
<dbReference type="SUPFAM" id="SSF52172">
    <property type="entry name" value="CheY-like"/>
    <property type="match status" value="1"/>
</dbReference>
<evidence type="ECO:0000256" key="6">
    <source>
        <dbReference type="PROSITE-ProRule" id="PRU00169"/>
    </source>
</evidence>
<dbReference type="InterPro" id="IPR005467">
    <property type="entry name" value="His_kinase_dom"/>
</dbReference>
<dbReference type="Gene3D" id="2.10.70.100">
    <property type="match status" value="2"/>
</dbReference>
<feature type="domain" description="Histidine kinase" evidence="7">
    <location>
        <begin position="418"/>
        <end position="634"/>
    </location>
</feature>
<dbReference type="CDD" id="cd00130">
    <property type="entry name" value="PAS"/>
    <property type="match status" value="2"/>
</dbReference>
<dbReference type="PRINTS" id="PR00344">
    <property type="entry name" value="BCTRLSENSOR"/>
</dbReference>
<evidence type="ECO:0000256" key="1">
    <source>
        <dbReference type="ARBA" id="ARBA00000085"/>
    </source>
</evidence>
<feature type="domain" description="PAC" evidence="9">
    <location>
        <begin position="89"/>
        <end position="141"/>
    </location>
</feature>